<name>A0A9Q3CWV4_9BASI</name>
<proteinExistence type="predicted"/>
<gene>
    <name evidence="1" type="ORF">O181_032466</name>
</gene>
<comment type="caution">
    <text evidence="1">The sequence shown here is derived from an EMBL/GenBank/DDBJ whole genome shotgun (WGS) entry which is preliminary data.</text>
</comment>
<dbReference type="EMBL" id="AVOT02011737">
    <property type="protein sequence ID" value="MBW0492751.1"/>
    <property type="molecule type" value="Genomic_DNA"/>
</dbReference>
<keyword evidence="2" id="KW-1185">Reference proteome</keyword>
<dbReference type="AlphaFoldDB" id="A0A9Q3CWV4"/>
<dbReference type="InterPro" id="IPR043502">
    <property type="entry name" value="DNA/RNA_pol_sf"/>
</dbReference>
<dbReference type="PANTHER" id="PTHR24559">
    <property type="entry name" value="TRANSPOSON TY3-I GAG-POL POLYPROTEIN"/>
    <property type="match status" value="1"/>
</dbReference>
<dbReference type="Gene3D" id="3.10.10.10">
    <property type="entry name" value="HIV Type 1 Reverse Transcriptase, subunit A, domain 1"/>
    <property type="match status" value="1"/>
</dbReference>
<dbReference type="Proteomes" id="UP000765509">
    <property type="component" value="Unassembled WGS sequence"/>
</dbReference>
<dbReference type="SUPFAM" id="SSF56672">
    <property type="entry name" value="DNA/RNA polymerases"/>
    <property type="match status" value="1"/>
</dbReference>
<sequence length="216" mass="25598">MSYQDALEEFLYKFKEDQFSTNLNSKQKLSLMKILRKNRPTFSIGKETLGKIRFHNIELYLDVERPYPPILRRPLYPASLETRTEIQKHINEKLDIDVLRKTGHNKRVEITTCVLITWNDGRSSLCKYFKSLNNYTKADWYPIPSKTNFPEKLAKAKDITNMNCMRGFHQNEVKPNSMNLLRIICCLAIYEYTRMPFDIKNASSHFQRVMDTMLQE</sequence>
<dbReference type="PANTHER" id="PTHR24559:SF444">
    <property type="entry name" value="REVERSE TRANSCRIPTASE DOMAIN-CONTAINING PROTEIN"/>
    <property type="match status" value="1"/>
</dbReference>
<dbReference type="InterPro" id="IPR053134">
    <property type="entry name" value="RNA-dir_DNA_polymerase"/>
</dbReference>
<reference evidence="1" key="1">
    <citation type="submission" date="2021-03" db="EMBL/GenBank/DDBJ databases">
        <title>Draft genome sequence of rust myrtle Austropuccinia psidii MF-1, a brazilian biotype.</title>
        <authorList>
            <person name="Quecine M.C."/>
            <person name="Pachon D.M.R."/>
            <person name="Bonatelli M.L."/>
            <person name="Correr F.H."/>
            <person name="Franceschini L.M."/>
            <person name="Leite T.F."/>
            <person name="Margarido G.R.A."/>
            <person name="Almeida C.A."/>
            <person name="Ferrarezi J.A."/>
            <person name="Labate C.A."/>
        </authorList>
    </citation>
    <scope>NUCLEOTIDE SEQUENCE</scope>
    <source>
        <strain evidence="1">MF-1</strain>
    </source>
</reference>
<accession>A0A9Q3CWV4</accession>
<dbReference type="OrthoDB" id="5978043at2759"/>
<dbReference type="InterPro" id="IPR043128">
    <property type="entry name" value="Rev_trsase/Diguanyl_cyclase"/>
</dbReference>
<dbReference type="Gene3D" id="3.30.70.270">
    <property type="match status" value="1"/>
</dbReference>
<evidence type="ECO:0000313" key="1">
    <source>
        <dbReference type="EMBL" id="MBW0492751.1"/>
    </source>
</evidence>
<evidence type="ECO:0000313" key="2">
    <source>
        <dbReference type="Proteomes" id="UP000765509"/>
    </source>
</evidence>
<protein>
    <submittedName>
        <fullName evidence="1">Uncharacterized protein</fullName>
    </submittedName>
</protein>
<organism evidence="1 2">
    <name type="scientific">Austropuccinia psidii MF-1</name>
    <dbReference type="NCBI Taxonomy" id="1389203"/>
    <lineage>
        <taxon>Eukaryota</taxon>
        <taxon>Fungi</taxon>
        <taxon>Dikarya</taxon>
        <taxon>Basidiomycota</taxon>
        <taxon>Pucciniomycotina</taxon>
        <taxon>Pucciniomycetes</taxon>
        <taxon>Pucciniales</taxon>
        <taxon>Sphaerophragmiaceae</taxon>
        <taxon>Austropuccinia</taxon>
    </lineage>
</organism>